<protein>
    <submittedName>
        <fullName evidence="1">Uncharacterized protein</fullName>
    </submittedName>
</protein>
<organism evidence="1 2">
    <name type="scientific">Fredinandcohnia quinoae</name>
    <dbReference type="NCBI Taxonomy" id="2918902"/>
    <lineage>
        <taxon>Bacteria</taxon>
        <taxon>Bacillati</taxon>
        <taxon>Bacillota</taxon>
        <taxon>Bacilli</taxon>
        <taxon>Bacillales</taxon>
        <taxon>Bacillaceae</taxon>
        <taxon>Fredinandcohnia</taxon>
    </lineage>
</organism>
<comment type="caution">
    <text evidence="1">The sequence shown here is derived from an EMBL/GenBank/DDBJ whole genome shotgun (WGS) entry which is preliminary data.</text>
</comment>
<accession>A0AAW5E264</accession>
<gene>
    <name evidence="1" type="ORF">MJG50_15320</name>
</gene>
<keyword evidence="2" id="KW-1185">Reference proteome</keyword>
<dbReference type="AlphaFoldDB" id="A0AAW5E264"/>
<proteinExistence type="predicted"/>
<name>A0AAW5E264_9BACI</name>
<evidence type="ECO:0000313" key="1">
    <source>
        <dbReference type="EMBL" id="MCH1626708.1"/>
    </source>
</evidence>
<evidence type="ECO:0000313" key="2">
    <source>
        <dbReference type="Proteomes" id="UP001431131"/>
    </source>
</evidence>
<dbReference type="Proteomes" id="UP001431131">
    <property type="component" value="Unassembled WGS sequence"/>
</dbReference>
<sequence>MSKKRLMQIAFVVFFVILITINYNPTLEKAISQNIGPGNVIDVFNSQNNGVVVYKFLSNDGSESLNIGAYEKNIGSYEYISNNELSIGLSTTNLRGFLTNYFFTHPKTDNKYLYGIINTPQNVKEVRASYDIQSESIAAMSMVVKQMFLIPVVNNVEQAENWLFSFYDENGNLLKETSEFAY</sequence>
<dbReference type="RefSeq" id="WP_240256627.1">
    <property type="nucleotide sequence ID" value="NZ_JAKTTI010000026.1"/>
</dbReference>
<dbReference type="EMBL" id="JAKTTI010000026">
    <property type="protein sequence ID" value="MCH1626708.1"/>
    <property type="molecule type" value="Genomic_DNA"/>
</dbReference>
<reference evidence="1" key="1">
    <citation type="submission" date="2022-02" db="EMBL/GenBank/DDBJ databases">
        <title>Fredinandcohnia quinoae sp. nov. isolated from Chenopodium quinoa seeds.</title>
        <authorList>
            <person name="Saati-Santamaria Z."/>
            <person name="Flores-Felix J.D."/>
            <person name="Igual J.M."/>
            <person name="Velazquez E."/>
            <person name="Garcia-Fraile P."/>
            <person name="Martinez-Molina E."/>
        </authorList>
    </citation>
    <scope>NUCLEOTIDE SEQUENCE</scope>
    <source>
        <strain evidence="1">SECRCQ15</strain>
    </source>
</reference>